<dbReference type="EMBL" id="JWLZ01000001">
    <property type="protein sequence ID" value="KHT65595.1"/>
    <property type="molecule type" value="Genomic_DNA"/>
</dbReference>
<gene>
    <name evidence="1" type="ORF">RJ45_00140</name>
</gene>
<comment type="caution">
    <text evidence="1">The sequence shown here is derived from an EMBL/GenBank/DDBJ whole genome shotgun (WGS) entry which is preliminary data.</text>
</comment>
<reference evidence="1 2" key="1">
    <citation type="submission" date="2014-12" db="EMBL/GenBank/DDBJ databases">
        <title>Genome sequencing of Photobacterium gaetbulicola AD005a.</title>
        <authorList>
            <person name="Adrian T.G.S."/>
            <person name="Chan K.G."/>
        </authorList>
    </citation>
    <scope>NUCLEOTIDE SEQUENCE [LARGE SCALE GENOMIC DNA]</scope>
    <source>
        <strain evidence="1 2">AD005a</strain>
    </source>
</reference>
<evidence type="ECO:0000313" key="1">
    <source>
        <dbReference type="EMBL" id="KHT65595.1"/>
    </source>
</evidence>
<name>A0A0B9GL68_9GAMM</name>
<dbReference type="Proteomes" id="UP000031278">
    <property type="component" value="Unassembled WGS sequence"/>
</dbReference>
<sequence>MNYSPLAIHCTSLCLDIIQDPTFNHFNHEDINAMYMDVYELICERTTLLPDQFERDNIFLSNVTNGVISILHQCYRHPSARNVNWVLSALELRIENSKIIA</sequence>
<organism evidence="1 2">
    <name type="scientific">Photobacterium gaetbulicola</name>
    <dbReference type="NCBI Taxonomy" id="1295392"/>
    <lineage>
        <taxon>Bacteria</taxon>
        <taxon>Pseudomonadati</taxon>
        <taxon>Pseudomonadota</taxon>
        <taxon>Gammaproteobacteria</taxon>
        <taxon>Vibrionales</taxon>
        <taxon>Vibrionaceae</taxon>
        <taxon>Photobacterium</taxon>
    </lineage>
</organism>
<dbReference type="AlphaFoldDB" id="A0A0B9GL68"/>
<proteinExistence type="predicted"/>
<accession>A0A0B9GL68</accession>
<protein>
    <submittedName>
        <fullName evidence="1">Uncharacterized protein</fullName>
    </submittedName>
</protein>
<dbReference type="RefSeq" id="WP_039456013.1">
    <property type="nucleotide sequence ID" value="NZ_JWLZ01000001.1"/>
</dbReference>
<evidence type="ECO:0000313" key="2">
    <source>
        <dbReference type="Proteomes" id="UP000031278"/>
    </source>
</evidence>